<keyword evidence="3" id="KW-0227">DNA damage</keyword>
<dbReference type="InterPro" id="IPR025887">
    <property type="entry name" value="Glyco_hydro_31_N_dom"/>
</dbReference>
<keyword evidence="11" id="KW-1185">Reference proteome</keyword>
<evidence type="ECO:0000313" key="11">
    <source>
        <dbReference type="Proteomes" id="UP000242875"/>
    </source>
</evidence>
<dbReference type="Proteomes" id="UP000242875">
    <property type="component" value="Unassembled WGS sequence"/>
</dbReference>
<evidence type="ECO:0000256" key="5">
    <source>
        <dbReference type="ARBA" id="ARBA00023204"/>
    </source>
</evidence>
<dbReference type="InterPro" id="IPR048395">
    <property type="entry name" value="Glyco_hydro_31_C"/>
</dbReference>
<dbReference type="SUPFAM" id="SSF51011">
    <property type="entry name" value="Glycosyl hydrolase domain"/>
    <property type="match status" value="1"/>
</dbReference>
<protein>
    <submittedName>
        <fullName evidence="10">Uncharacterized protein</fullName>
    </submittedName>
</protein>
<feature type="region of interest" description="Disordered" evidence="6">
    <location>
        <begin position="1088"/>
        <end position="1120"/>
    </location>
</feature>
<feature type="region of interest" description="Disordered" evidence="6">
    <location>
        <begin position="1147"/>
        <end position="1200"/>
    </location>
</feature>
<evidence type="ECO:0000259" key="8">
    <source>
        <dbReference type="Pfam" id="PF13802"/>
    </source>
</evidence>
<evidence type="ECO:0000256" key="2">
    <source>
        <dbReference type="ARBA" id="ARBA00007806"/>
    </source>
</evidence>
<dbReference type="PANTHER" id="PTHR22762">
    <property type="entry name" value="ALPHA-GLUCOSIDASE"/>
    <property type="match status" value="1"/>
</dbReference>
<dbReference type="GO" id="GO:0004553">
    <property type="term" value="F:hydrolase activity, hydrolyzing O-glycosyl compounds"/>
    <property type="evidence" value="ECO:0007669"/>
    <property type="project" value="InterPro"/>
</dbReference>
<reference evidence="10 11" key="1">
    <citation type="journal article" date="2017" name="Mycologia">
        <title>Bifiguratus adelaidae, gen. et sp. nov., a new member of Mucoromycotina in endophytic and soil-dwelling habitats.</title>
        <authorList>
            <person name="Torres-Cruz T.J."/>
            <person name="Billingsley Tobias T.L."/>
            <person name="Almatruk M."/>
            <person name="Hesse C."/>
            <person name="Kuske C.R."/>
            <person name="Desiro A."/>
            <person name="Benucci G.M."/>
            <person name="Bonito G."/>
            <person name="Stajich J.E."/>
            <person name="Dunlap C."/>
            <person name="Arnold A.E."/>
            <person name="Porras-Alfaro A."/>
        </authorList>
    </citation>
    <scope>NUCLEOTIDE SEQUENCE [LARGE SCALE GENOMIC DNA]</scope>
    <source>
        <strain evidence="10 11">AZ0501</strain>
    </source>
</reference>
<dbReference type="InterPro" id="IPR041247">
    <property type="entry name" value="Rad52_fam"/>
</dbReference>
<dbReference type="Gene3D" id="3.30.390.80">
    <property type="entry name" value="DNA repair protein Rad52/59/22"/>
    <property type="match status" value="1"/>
</dbReference>
<dbReference type="CDD" id="cd14752">
    <property type="entry name" value="GH31_N"/>
    <property type="match status" value="1"/>
</dbReference>
<feature type="domain" description="Glycosyl hydrolase family 31 C-terminal" evidence="9">
    <location>
        <begin position="607"/>
        <end position="694"/>
    </location>
</feature>
<gene>
    <name evidence="10" type="ORF">BZG36_01721</name>
</gene>
<dbReference type="Pfam" id="PF13802">
    <property type="entry name" value="Gal_mutarotas_2"/>
    <property type="match status" value="1"/>
</dbReference>
<dbReference type="CDD" id="cd06599">
    <property type="entry name" value="GH31_glycosidase_Aec37"/>
    <property type="match status" value="1"/>
</dbReference>
<feature type="domain" description="Glycoside hydrolase family 31 TIM barrel" evidence="7">
    <location>
        <begin position="250"/>
        <end position="598"/>
    </location>
</feature>
<proteinExistence type="inferred from homology"/>
<dbReference type="FunFam" id="3.30.390.80:FF:000001">
    <property type="entry name" value="DNA repair protein RAD52 homolog"/>
    <property type="match status" value="1"/>
</dbReference>
<dbReference type="InterPro" id="IPR011013">
    <property type="entry name" value="Gal_mutarotase_sf_dom"/>
</dbReference>
<dbReference type="GO" id="GO:0005975">
    <property type="term" value="P:carbohydrate metabolic process"/>
    <property type="evidence" value="ECO:0007669"/>
    <property type="project" value="InterPro"/>
</dbReference>
<dbReference type="OrthoDB" id="5839090at2759"/>
<feature type="domain" description="Glycoside hydrolase family 31 N-terminal" evidence="8">
    <location>
        <begin position="29"/>
        <end position="202"/>
    </location>
</feature>
<dbReference type="PANTHER" id="PTHR22762:SF165">
    <property type="entry name" value="PUTATIVE (AFU_ORTHOLOGUE AFUA_1G06560)-RELATED"/>
    <property type="match status" value="1"/>
</dbReference>
<dbReference type="SUPFAM" id="SSF51445">
    <property type="entry name" value="(Trans)glycosidases"/>
    <property type="match status" value="1"/>
</dbReference>
<comment type="similarity">
    <text evidence="2">Belongs to the glycosyl hydrolase 31 family.</text>
</comment>
<dbReference type="InterPro" id="IPR013780">
    <property type="entry name" value="Glyco_hydro_b"/>
</dbReference>
<evidence type="ECO:0000313" key="10">
    <source>
        <dbReference type="EMBL" id="OZJ05584.1"/>
    </source>
</evidence>
<organism evidence="10 11">
    <name type="scientific">Bifiguratus adelaidae</name>
    <dbReference type="NCBI Taxonomy" id="1938954"/>
    <lineage>
        <taxon>Eukaryota</taxon>
        <taxon>Fungi</taxon>
        <taxon>Fungi incertae sedis</taxon>
        <taxon>Mucoromycota</taxon>
        <taxon>Mucoromycotina</taxon>
        <taxon>Endogonomycetes</taxon>
        <taxon>Endogonales</taxon>
        <taxon>Endogonales incertae sedis</taxon>
        <taxon>Bifiguratus</taxon>
    </lineage>
</organism>
<dbReference type="Pfam" id="PF21365">
    <property type="entry name" value="Glyco_hydro_31_3rd"/>
    <property type="match status" value="1"/>
</dbReference>
<evidence type="ECO:0000256" key="3">
    <source>
        <dbReference type="ARBA" id="ARBA00022763"/>
    </source>
</evidence>
<dbReference type="Pfam" id="PF01055">
    <property type="entry name" value="Glyco_hydro_31_2nd"/>
    <property type="match status" value="1"/>
</dbReference>
<dbReference type="GO" id="GO:0000724">
    <property type="term" value="P:double-strand break repair via homologous recombination"/>
    <property type="evidence" value="ECO:0007669"/>
    <property type="project" value="UniProtKB-ARBA"/>
</dbReference>
<dbReference type="Gene3D" id="3.20.20.80">
    <property type="entry name" value="Glycosidases"/>
    <property type="match status" value="1"/>
</dbReference>
<name>A0A261Y543_9FUNG</name>
<evidence type="ECO:0000259" key="9">
    <source>
        <dbReference type="Pfam" id="PF21365"/>
    </source>
</evidence>
<sequence>MRQKNPSGFIWDSSVQYPVTFNNSKGNKVQVFVISDKVIRVKHVAPHPSHALYDCESSREAGAKFELTENKDKQLVLQTTSVKAVIDIAKDFRIQWFSLQNVATPFTEDLPNRAISHDVETGAVWHYQKRRLEDHYYGLGERTGSMDLKGRHFRLERVDCMGYDAENADPLYKFCPFYVTLSEDTKMAHGIYYNNFSRSSLDFGQESDALWGRYRYYHAERGPLDYYMMFGPSVAEVLDHFAKLVGKPQQLAPKYSFGYLASSMIYAESEQAQDWLEKFPALCQKHDIPCDGFHLSSGYSVDKQGNRNVFTWNTSRFPDAKGLWKRLKDAGIHVFANIKPWLLEVHPEYNYLKAQKGYIWDDENGGPGEVLQWSGGYGTSGKCSYIDFTSKAGYNFWKNGVKTQLLEYGIEGMWNDNNEFTMLDDEMTFANEVDLKINIHKALPKHKTASDLVGTPIQTLLMAQASYEAIREFAPTQRPFVITRSATPFIHQTVAQTWSGDNFTEWKTIKYNTAMGISAGLSIFPVYGHDVGGFAGPKPEPELFVRWVQSGILNPRFCIHSWNFDGTITEPWMYDEVLPIIRASMHLRQQLIPYLYSLYMDFFRTDQPMIRPTFYHFQEDIETYEQSYEYMLGPDLLIAPVYTPHQDTRELYLPAGAGWYHLQTSTLHSGGQKVEVPSLTTDAAAPVMVREGSLLILAKYMRHVGAEKDDERVVQIFPHTSKDHTAMFTMVEDDGISTAHTEKGEYLEWKAYARCVDKIEVGIETVYANYKPEFDTVWFTLGHIKDERHIVGANGTPLQEREKDGVKQYDIGALAGRSFTEEEYERMQAILRRQLGPEFLAQRAGPGGGSKLTYVEGRTAINLANEVFGFHGWSSSIVDVTVDYADITDNGRISLGISVIVRVTLKDGTFHEDIGYGSSENSKSKSQAFEKAKKEATTDALKRALRTFGNVLGNCVYDRGYTREIQRMPNTQIKFNSDDLYRHPQFATLDKAGSSTMRLPLAQKSMSAVANTSAPPPKTLNAPNAPVKELTSNRVSFSFDDNDAAMFNQLADSVDFDRDIYVESQIEDGELRDGDAYIAITFSPSLFQGKLDDEAPGAQTPNRNASISRQHNSSQSGQMHAANDHKLYNPQDTQHQLARQPVEPHANPFAHQLKPSYPRKPSDSQISISSTPFGGLPEQPSPVNAPYNKERKDPSHIKRPVNELYTANRHTSFASQYPESYASSIQ</sequence>
<dbReference type="GO" id="GO:0003697">
    <property type="term" value="F:single-stranded DNA binding"/>
    <property type="evidence" value="ECO:0007669"/>
    <property type="project" value="UniProtKB-ARBA"/>
</dbReference>
<dbReference type="AlphaFoldDB" id="A0A261Y543"/>
<dbReference type="Gene3D" id="2.60.40.1180">
    <property type="entry name" value="Golgi alpha-mannosidase II"/>
    <property type="match status" value="2"/>
</dbReference>
<comment type="similarity">
    <text evidence="1">Belongs to the RAD52 family.</text>
</comment>
<evidence type="ECO:0000256" key="6">
    <source>
        <dbReference type="SAM" id="MobiDB-lite"/>
    </source>
</evidence>
<evidence type="ECO:0000259" key="7">
    <source>
        <dbReference type="Pfam" id="PF01055"/>
    </source>
</evidence>
<dbReference type="InterPro" id="IPR017853">
    <property type="entry name" value="GH"/>
</dbReference>
<dbReference type="Gene3D" id="2.60.40.1760">
    <property type="entry name" value="glycosyl hydrolase (family 31)"/>
    <property type="match status" value="1"/>
</dbReference>
<dbReference type="GO" id="GO:0030246">
    <property type="term" value="F:carbohydrate binding"/>
    <property type="evidence" value="ECO:0007669"/>
    <property type="project" value="InterPro"/>
</dbReference>
<dbReference type="EMBL" id="MVBO01000013">
    <property type="protein sequence ID" value="OZJ05584.1"/>
    <property type="molecule type" value="Genomic_DNA"/>
</dbReference>
<dbReference type="InterPro" id="IPR000322">
    <property type="entry name" value="Glyco_hydro_31_TIM"/>
</dbReference>
<dbReference type="Pfam" id="PF04098">
    <property type="entry name" value="Rad52_Rad22"/>
    <property type="match status" value="1"/>
</dbReference>
<keyword evidence="5" id="KW-0234">DNA repair</keyword>
<dbReference type="InterPro" id="IPR042525">
    <property type="entry name" value="Rad52_Rad59_Rad22_sf"/>
</dbReference>
<feature type="compositionally biased region" description="Polar residues" evidence="6">
    <location>
        <begin position="1163"/>
        <end position="1172"/>
    </location>
</feature>
<comment type="caution">
    <text evidence="10">The sequence shown here is derived from an EMBL/GenBank/DDBJ whole genome shotgun (WGS) entry which is preliminary data.</text>
</comment>
<keyword evidence="4" id="KW-0233">DNA recombination</keyword>
<feature type="compositionally biased region" description="Polar residues" evidence="6">
    <location>
        <begin position="1099"/>
        <end position="1118"/>
    </location>
</feature>
<evidence type="ECO:0000256" key="4">
    <source>
        <dbReference type="ARBA" id="ARBA00023172"/>
    </source>
</evidence>
<accession>A0A261Y543</accession>
<dbReference type="SUPFAM" id="SSF74650">
    <property type="entry name" value="Galactose mutarotase-like"/>
    <property type="match status" value="1"/>
</dbReference>
<evidence type="ECO:0000256" key="1">
    <source>
        <dbReference type="ARBA" id="ARBA00006638"/>
    </source>
</evidence>
<dbReference type="SUPFAM" id="SSF54768">
    <property type="entry name" value="dsRNA-binding domain-like"/>
    <property type="match status" value="1"/>
</dbReference>